<organism evidence="1 2">
    <name type="scientific">Paenibacillus vulneris</name>
    <dbReference type="NCBI Taxonomy" id="1133364"/>
    <lineage>
        <taxon>Bacteria</taxon>
        <taxon>Bacillati</taxon>
        <taxon>Bacillota</taxon>
        <taxon>Bacilli</taxon>
        <taxon>Bacillales</taxon>
        <taxon>Paenibacillaceae</taxon>
        <taxon>Paenibacillus</taxon>
    </lineage>
</organism>
<dbReference type="RefSeq" id="WP_345595436.1">
    <property type="nucleotide sequence ID" value="NZ_BAABJG010000064.1"/>
</dbReference>
<reference evidence="2" key="1">
    <citation type="journal article" date="2019" name="Int. J. Syst. Evol. Microbiol.">
        <title>The Global Catalogue of Microorganisms (GCM) 10K type strain sequencing project: providing services to taxonomists for standard genome sequencing and annotation.</title>
        <authorList>
            <consortium name="The Broad Institute Genomics Platform"/>
            <consortium name="The Broad Institute Genome Sequencing Center for Infectious Disease"/>
            <person name="Wu L."/>
            <person name="Ma J."/>
        </authorList>
    </citation>
    <scope>NUCLEOTIDE SEQUENCE [LARGE SCALE GENOMIC DNA]</scope>
    <source>
        <strain evidence="2">CCUG 53270</strain>
    </source>
</reference>
<name>A0ABW3UZV1_9BACL</name>
<comment type="caution">
    <text evidence="1">The sequence shown here is derived from an EMBL/GenBank/DDBJ whole genome shotgun (WGS) entry which is preliminary data.</text>
</comment>
<evidence type="ECO:0000313" key="1">
    <source>
        <dbReference type="EMBL" id="MFD1225491.1"/>
    </source>
</evidence>
<keyword evidence="2" id="KW-1185">Reference proteome</keyword>
<dbReference type="Proteomes" id="UP001597180">
    <property type="component" value="Unassembled WGS sequence"/>
</dbReference>
<sequence length="130" mass="15486">MNLYTFWDENYRIKDEELRVQIADAVISVLEEAGWDRGKIQARKYRHPMTRRKSWRTLCSIVDVLADFIMRPEQRVEQVKEYPVKNADAEWYDGNKRRNREISYEGFEEGGGSVDIDKKIYLPKEVVMAH</sequence>
<gene>
    <name evidence="1" type="ORF">ACFQ4B_35985</name>
</gene>
<accession>A0ABW3UZV1</accession>
<evidence type="ECO:0000313" key="2">
    <source>
        <dbReference type="Proteomes" id="UP001597180"/>
    </source>
</evidence>
<proteinExistence type="predicted"/>
<dbReference type="EMBL" id="JBHTLU010000062">
    <property type="protein sequence ID" value="MFD1225491.1"/>
    <property type="molecule type" value="Genomic_DNA"/>
</dbReference>
<protein>
    <submittedName>
        <fullName evidence="1">Uncharacterized protein</fullName>
    </submittedName>
</protein>